<comment type="similarity">
    <text evidence="3">Belongs to the HPS/KGPDC family. HPS subfamily.</text>
</comment>
<keyword evidence="10" id="KW-1185">Reference proteome</keyword>
<keyword evidence="5" id="KW-0554">One-carbon metabolism</keyword>
<sequence length="209" mass="23393">MTKIQLALDRLTKEKCFEIVEQTESYIDFIEVGTGVIKEYGMSIVREMSERYPNKKIVADMKTCDAGKHEAKQAFEAGAHITTVMAFANNQTIEDMLVVANQYGQQLMVDLLGVTDYARVEELHRLGVRMFNIHIGIDLQKDVEWGAQHFQLTNHISDFQLVVSGGINRDLLPLLMKQQPSVVIVGSAITGHENPAVAAKEIQEGVTQF</sequence>
<dbReference type="InterPro" id="IPR041710">
    <property type="entry name" value="HPS/KGPDC"/>
</dbReference>
<dbReference type="PANTHER" id="PTHR35039:SF3">
    <property type="entry name" value="3-KETO-L-GULONATE-6-PHOSPHATE DECARBOXYLASE SGBH-RELATED"/>
    <property type="match status" value="1"/>
</dbReference>
<dbReference type="GO" id="GO:0006207">
    <property type="term" value="P:'de novo' pyrimidine nucleobase biosynthetic process"/>
    <property type="evidence" value="ECO:0007669"/>
    <property type="project" value="InterPro"/>
</dbReference>
<dbReference type="Gene3D" id="3.20.20.70">
    <property type="entry name" value="Aldolase class I"/>
    <property type="match status" value="1"/>
</dbReference>
<dbReference type="KEGG" id="panc:E2636_12245"/>
<evidence type="ECO:0000256" key="1">
    <source>
        <dbReference type="ARBA" id="ARBA00000718"/>
    </source>
</evidence>
<accession>A0A4P6ZZU6</accession>
<dbReference type="InterPro" id="IPR001754">
    <property type="entry name" value="OMPdeCOase_dom"/>
</dbReference>
<evidence type="ECO:0000259" key="8">
    <source>
        <dbReference type="SMART" id="SM00934"/>
    </source>
</evidence>
<dbReference type="SMART" id="SM00934">
    <property type="entry name" value="OMPdecase"/>
    <property type="match status" value="1"/>
</dbReference>
<proteinExistence type="inferred from homology"/>
<evidence type="ECO:0000256" key="4">
    <source>
        <dbReference type="ARBA" id="ARBA00012890"/>
    </source>
</evidence>
<evidence type="ECO:0000256" key="6">
    <source>
        <dbReference type="ARBA" id="ARBA00023239"/>
    </source>
</evidence>
<dbReference type="GO" id="GO:0033982">
    <property type="term" value="F:3-dehydro-L-gulonate-6-phosphate decarboxylase activity"/>
    <property type="evidence" value="ECO:0007669"/>
    <property type="project" value="UniProtKB-ARBA"/>
</dbReference>
<organism evidence="9 10">
    <name type="scientific">Paenisporosarcina antarctica</name>
    <dbReference type="NCBI Taxonomy" id="417367"/>
    <lineage>
        <taxon>Bacteria</taxon>
        <taxon>Bacillati</taxon>
        <taxon>Bacillota</taxon>
        <taxon>Bacilli</taxon>
        <taxon>Bacillales</taxon>
        <taxon>Caryophanaceae</taxon>
        <taxon>Paenisporosarcina</taxon>
    </lineage>
</organism>
<keyword evidence="7" id="KW-0119">Carbohydrate metabolism</keyword>
<dbReference type="InterPro" id="IPR013785">
    <property type="entry name" value="Aldolase_TIM"/>
</dbReference>
<evidence type="ECO:0000256" key="2">
    <source>
        <dbReference type="ARBA" id="ARBA00005014"/>
    </source>
</evidence>
<dbReference type="GO" id="GO:0006730">
    <property type="term" value="P:one-carbon metabolic process"/>
    <property type="evidence" value="ECO:0007669"/>
    <property type="project" value="UniProtKB-KW"/>
</dbReference>
<dbReference type="OrthoDB" id="43475at2"/>
<dbReference type="GO" id="GO:0043801">
    <property type="term" value="F:hexulose-6-phosphate synthase activity"/>
    <property type="evidence" value="ECO:0007669"/>
    <property type="project" value="UniProtKB-EC"/>
</dbReference>
<evidence type="ECO:0000256" key="7">
    <source>
        <dbReference type="ARBA" id="ARBA00023277"/>
    </source>
</evidence>
<evidence type="ECO:0000256" key="5">
    <source>
        <dbReference type="ARBA" id="ARBA00022563"/>
    </source>
</evidence>
<evidence type="ECO:0000313" key="9">
    <source>
        <dbReference type="EMBL" id="QBP41873.1"/>
    </source>
</evidence>
<dbReference type="CDD" id="cd04726">
    <property type="entry name" value="KGPDC_HPS"/>
    <property type="match status" value="1"/>
</dbReference>
<dbReference type="Pfam" id="PF00215">
    <property type="entry name" value="OMPdecase"/>
    <property type="match status" value="1"/>
</dbReference>
<dbReference type="EMBL" id="CP038015">
    <property type="protein sequence ID" value="QBP41873.1"/>
    <property type="molecule type" value="Genomic_DNA"/>
</dbReference>
<protein>
    <recommendedName>
        <fullName evidence="4">3-hexulose-6-phosphate synthase</fullName>
        <ecNumber evidence="4">4.1.2.43</ecNumber>
    </recommendedName>
</protein>
<evidence type="ECO:0000256" key="3">
    <source>
        <dbReference type="ARBA" id="ARBA00006350"/>
    </source>
</evidence>
<dbReference type="GO" id="GO:0019854">
    <property type="term" value="P:L-ascorbic acid catabolic process"/>
    <property type="evidence" value="ECO:0007669"/>
    <property type="project" value="TreeGrafter"/>
</dbReference>
<dbReference type="NCBIfam" id="TIGR03128">
    <property type="entry name" value="RuMP_HxlA"/>
    <property type="match status" value="1"/>
</dbReference>
<reference evidence="9 10" key="1">
    <citation type="submission" date="2019-03" db="EMBL/GenBank/DDBJ databases">
        <title>Complete genome sequence of Paenisporosarcina antarctica CGMCC 1.6503T.</title>
        <authorList>
            <person name="Rong J.-C."/>
            <person name="Chi N.-Y."/>
            <person name="Zhang Q.-F."/>
        </authorList>
    </citation>
    <scope>NUCLEOTIDE SEQUENCE [LARGE SCALE GENOMIC DNA]</scope>
    <source>
        <strain evidence="9 10">CGMCC 1.6503</strain>
    </source>
</reference>
<dbReference type="FunFam" id="3.20.20.70:FF:000022">
    <property type="entry name" value="3-keto-L-gulonate-6-phosphate decarboxylase UlaD"/>
    <property type="match status" value="1"/>
</dbReference>
<feature type="domain" description="Orotidine 5'-phosphate decarboxylase" evidence="8">
    <location>
        <begin position="3"/>
        <end position="202"/>
    </location>
</feature>
<dbReference type="SUPFAM" id="SSF51366">
    <property type="entry name" value="Ribulose-phoshate binding barrel"/>
    <property type="match status" value="1"/>
</dbReference>
<dbReference type="EC" id="4.1.2.43" evidence="4"/>
<dbReference type="GO" id="GO:0004590">
    <property type="term" value="F:orotidine-5'-phosphate decarboxylase activity"/>
    <property type="evidence" value="ECO:0007669"/>
    <property type="project" value="InterPro"/>
</dbReference>
<dbReference type="Proteomes" id="UP000294292">
    <property type="component" value="Chromosome"/>
</dbReference>
<evidence type="ECO:0000313" key="10">
    <source>
        <dbReference type="Proteomes" id="UP000294292"/>
    </source>
</evidence>
<comment type="catalytic activity">
    <reaction evidence="1">
        <text>D-ribulose 5-phosphate + formaldehyde = D-arabino-hex-3-ulose 6-phosphate</text>
        <dbReference type="Rhea" id="RHEA:25201"/>
        <dbReference type="ChEBI" id="CHEBI:16842"/>
        <dbReference type="ChEBI" id="CHEBI:58121"/>
        <dbReference type="ChEBI" id="CHEBI:58542"/>
        <dbReference type="EC" id="4.1.2.43"/>
    </reaction>
</comment>
<name>A0A4P6ZZU6_9BACL</name>
<dbReference type="InterPro" id="IPR017553">
    <property type="entry name" value="3-hexulose-6-phosphate_synth"/>
</dbReference>
<gene>
    <name evidence="9" type="ORF">E2636_12245</name>
</gene>
<comment type="pathway">
    <text evidence="2">One-carbon metabolism; formaldehyde assimilation via RuMP pathway; D-fructose 6-phosphate from D-ribulose 5-phosphate and formaldehyde: step 1/2.</text>
</comment>
<dbReference type="InterPro" id="IPR011060">
    <property type="entry name" value="RibuloseP-bd_barrel"/>
</dbReference>
<keyword evidence="6" id="KW-0456">Lyase</keyword>
<dbReference type="RefSeq" id="WP_134210444.1">
    <property type="nucleotide sequence ID" value="NZ_CP038015.1"/>
</dbReference>
<dbReference type="PANTHER" id="PTHR35039">
    <property type="entry name" value="3-KETO-L-GULONATE-6-PHOSPHATE DECARBOXYLASE SGBH-RELATED"/>
    <property type="match status" value="1"/>
</dbReference>
<dbReference type="AlphaFoldDB" id="A0A4P6ZZU6"/>